<dbReference type="PANTHER" id="PTHR43669">
    <property type="entry name" value="5-KETO-D-GLUCONATE 5-REDUCTASE"/>
    <property type="match status" value="1"/>
</dbReference>
<dbReference type="InterPro" id="IPR002347">
    <property type="entry name" value="SDR_fam"/>
</dbReference>
<gene>
    <name evidence="3" type="ORF">FHU38_000755</name>
</gene>
<evidence type="ECO:0000313" key="4">
    <source>
        <dbReference type="Proteomes" id="UP000545493"/>
    </source>
</evidence>
<dbReference type="PRINTS" id="PR00080">
    <property type="entry name" value="SDRFAMILY"/>
</dbReference>
<accession>A0A7X5ULX2</accession>
<dbReference type="Proteomes" id="UP000545493">
    <property type="component" value="Unassembled WGS sequence"/>
</dbReference>
<comment type="similarity">
    <text evidence="1">Belongs to the short-chain dehydrogenases/reductases (SDR) family.</text>
</comment>
<sequence length="268" mass="28003">MGRPSQHAAMLDGEVVLITGVGPGLGSHLAVRAAAEGAKVVMAARSTDVMTRQAEKIAESGGEAIGVSCDVRKPDDVSRLVDTAVQRFGTITGLVNSAYGHPGFADLLDTPEKAIRRSMDIILFGALNVTRAVVPHMKQAGRGSIVNIGTMATRKPARGEGAYAAAKAAMASVTRSLALELGEYGIRANQALMGWLDGPGVRFYLGMTAEERGVGEQQIYDEIAGRNPLGRIPTDEACAGAVLFLLSRYASEVSGATLDVNGGEYMPS</sequence>
<dbReference type="SUPFAM" id="SSF51735">
    <property type="entry name" value="NAD(P)-binding Rossmann-fold domains"/>
    <property type="match status" value="1"/>
</dbReference>
<evidence type="ECO:0000256" key="2">
    <source>
        <dbReference type="ARBA" id="ARBA00023002"/>
    </source>
</evidence>
<reference evidence="3 4" key="1">
    <citation type="submission" date="2020-03" db="EMBL/GenBank/DDBJ databases">
        <title>Sequencing the genomes of 1000 actinobacteria strains.</title>
        <authorList>
            <person name="Klenk H.-P."/>
        </authorList>
    </citation>
    <scope>NUCLEOTIDE SEQUENCE [LARGE SCALE GENOMIC DNA]</scope>
    <source>
        <strain evidence="3 4">DSM 45685</strain>
    </source>
</reference>
<protein>
    <submittedName>
        <fullName evidence="3">NAD(P)-dependent dehydrogenase (Short-subunit alcohol dehydrogenase family)</fullName>
    </submittedName>
</protein>
<organism evidence="3 4">
    <name type="scientific">Saccharomonospora amisosensis</name>
    <dbReference type="NCBI Taxonomy" id="1128677"/>
    <lineage>
        <taxon>Bacteria</taxon>
        <taxon>Bacillati</taxon>
        <taxon>Actinomycetota</taxon>
        <taxon>Actinomycetes</taxon>
        <taxon>Pseudonocardiales</taxon>
        <taxon>Pseudonocardiaceae</taxon>
        <taxon>Saccharomonospora</taxon>
    </lineage>
</organism>
<dbReference type="InterPro" id="IPR036291">
    <property type="entry name" value="NAD(P)-bd_dom_sf"/>
</dbReference>
<dbReference type="Pfam" id="PF13561">
    <property type="entry name" value="adh_short_C2"/>
    <property type="match status" value="1"/>
</dbReference>
<proteinExistence type="inferred from homology"/>
<evidence type="ECO:0000313" key="3">
    <source>
        <dbReference type="EMBL" id="NIJ10411.1"/>
    </source>
</evidence>
<dbReference type="RefSeq" id="WP_167166508.1">
    <property type="nucleotide sequence ID" value="NZ_JAAOYM010000001.1"/>
</dbReference>
<dbReference type="Gene3D" id="3.40.50.720">
    <property type="entry name" value="NAD(P)-binding Rossmann-like Domain"/>
    <property type="match status" value="1"/>
</dbReference>
<dbReference type="PRINTS" id="PR00081">
    <property type="entry name" value="GDHRDH"/>
</dbReference>
<dbReference type="NCBIfam" id="NF005909">
    <property type="entry name" value="PRK07890.1"/>
    <property type="match status" value="1"/>
</dbReference>
<keyword evidence="4" id="KW-1185">Reference proteome</keyword>
<dbReference type="GO" id="GO:0016491">
    <property type="term" value="F:oxidoreductase activity"/>
    <property type="evidence" value="ECO:0007669"/>
    <property type="project" value="UniProtKB-KW"/>
</dbReference>
<dbReference type="CDD" id="cd05233">
    <property type="entry name" value="SDR_c"/>
    <property type="match status" value="1"/>
</dbReference>
<name>A0A7X5ULX2_9PSEU</name>
<dbReference type="PANTHER" id="PTHR43669:SF3">
    <property type="entry name" value="ALCOHOL DEHYDROGENASE, PUTATIVE (AFU_ORTHOLOGUE AFUA_3G03445)-RELATED"/>
    <property type="match status" value="1"/>
</dbReference>
<dbReference type="FunFam" id="3.40.50.720:FF:000084">
    <property type="entry name" value="Short-chain dehydrogenase reductase"/>
    <property type="match status" value="1"/>
</dbReference>
<evidence type="ECO:0000256" key="1">
    <source>
        <dbReference type="ARBA" id="ARBA00006484"/>
    </source>
</evidence>
<dbReference type="EMBL" id="JAAOYM010000001">
    <property type="protein sequence ID" value="NIJ10411.1"/>
    <property type="molecule type" value="Genomic_DNA"/>
</dbReference>
<keyword evidence="2" id="KW-0560">Oxidoreductase</keyword>
<comment type="caution">
    <text evidence="3">The sequence shown here is derived from an EMBL/GenBank/DDBJ whole genome shotgun (WGS) entry which is preliminary data.</text>
</comment>
<dbReference type="AlphaFoldDB" id="A0A7X5ULX2"/>